<dbReference type="GO" id="GO:0016998">
    <property type="term" value="P:cell wall macromolecule catabolic process"/>
    <property type="evidence" value="ECO:0007669"/>
    <property type="project" value="InterPro"/>
</dbReference>
<evidence type="ECO:0000313" key="4">
    <source>
        <dbReference type="EMBL" id="KAB8066187.1"/>
    </source>
</evidence>
<dbReference type="SUPFAM" id="SSF51445">
    <property type="entry name" value="(Trans)glycosidases"/>
    <property type="match status" value="1"/>
</dbReference>
<dbReference type="GO" id="GO:0016052">
    <property type="term" value="P:carbohydrate catabolic process"/>
    <property type="evidence" value="ECO:0007669"/>
    <property type="project" value="TreeGrafter"/>
</dbReference>
<evidence type="ECO:0000256" key="2">
    <source>
        <dbReference type="ARBA" id="ARBA00022801"/>
    </source>
</evidence>
<proteinExistence type="inferred from homology"/>
<evidence type="ECO:0000313" key="5">
    <source>
        <dbReference type="Proteomes" id="UP000468717"/>
    </source>
</evidence>
<dbReference type="Gene3D" id="3.20.20.80">
    <property type="entry name" value="Glycosidases"/>
    <property type="match status" value="1"/>
</dbReference>
<protein>
    <submittedName>
        <fullName evidence="4">Glycosyl hydrolase family 25</fullName>
    </submittedName>
</protein>
<dbReference type="InterPro" id="IPR017853">
    <property type="entry name" value="GH"/>
</dbReference>
<dbReference type="Proteomes" id="UP000468717">
    <property type="component" value="Unassembled WGS sequence"/>
</dbReference>
<evidence type="ECO:0000256" key="3">
    <source>
        <dbReference type="ARBA" id="ARBA00023295"/>
    </source>
</evidence>
<organism evidence="4 5">
    <name type="scientific">Janthinobacterium violaceinigrum</name>
    <dbReference type="NCBI Taxonomy" id="2654252"/>
    <lineage>
        <taxon>Bacteria</taxon>
        <taxon>Pseudomonadati</taxon>
        <taxon>Pseudomonadota</taxon>
        <taxon>Betaproteobacteria</taxon>
        <taxon>Burkholderiales</taxon>
        <taxon>Oxalobacteraceae</taxon>
        <taxon>Janthinobacterium</taxon>
    </lineage>
</organism>
<dbReference type="AlphaFoldDB" id="A0A6I1IFQ3"/>
<evidence type="ECO:0000256" key="1">
    <source>
        <dbReference type="ARBA" id="ARBA00010646"/>
    </source>
</evidence>
<dbReference type="RefSeq" id="WP_152281295.1">
    <property type="nucleotide sequence ID" value="NZ_WFLI01000003.1"/>
</dbReference>
<dbReference type="GO" id="GO:0003796">
    <property type="term" value="F:lysozyme activity"/>
    <property type="evidence" value="ECO:0007669"/>
    <property type="project" value="InterPro"/>
</dbReference>
<dbReference type="CDD" id="cd00599">
    <property type="entry name" value="GH25_muramidase"/>
    <property type="match status" value="1"/>
</dbReference>
<dbReference type="EMBL" id="WFLI01000003">
    <property type="protein sequence ID" value="KAB8066187.1"/>
    <property type="molecule type" value="Genomic_DNA"/>
</dbReference>
<keyword evidence="5" id="KW-1185">Reference proteome</keyword>
<dbReference type="PANTHER" id="PTHR34135">
    <property type="entry name" value="LYSOZYME"/>
    <property type="match status" value="1"/>
</dbReference>
<accession>A0A6I1IFQ3</accession>
<dbReference type="PROSITE" id="PS51904">
    <property type="entry name" value="GLYCOSYL_HYDROL_F25_2"/>
    <property type="match status" value="1"/>
</dbReference>
<comment type="caution">
    <text evidence="4">The sequence shown here is derived from an EMBL/GenBank/DDBJ whole genome shotgun (WGS) entry which is preliminary data.</text>
</comment>
<gene>
    <name evidence="4" type="ORF">GCN75_03020</name>
</gene>
<sequence length="206" mass="21543">MADFLQGIDVSHYNGAIDWPTVAYGAAAPAFVYLKATEGGKVVDSDYLRNRAGATAAGLLCGAYHFFSPTEPVADQVANFCNAVGSVKGELPPMLDVEQPGLDQPAYAAAVAQWLQQVGDRLGCTPGIYTVAGFWNSCVGSFAPFLAHPLWIAHYTSGPSPAVPAGSGSYTFWQYASTGAVRGIGGPVDMSRYPGQASQLQALLCS</sequence>
<dbReference type="Pfam" id="PF01183">
    <property type="entry name" value="Glyco_hydro_25"/>
    <property type="match status" value="1"/>
</dbReference>
<dbReference type="PANTHER" id="PTHR34135:SF2">
    <property type="entry name" value="LYSOZYME"/>
    <property type="match status" value="1"/>
</dbReference>
<keyword evidence="2 4" id="KW-0378">Hydrolase</keyword>
<comment type="similarity">
    <text evidence="1">Belongs to the glycosyl hydrolase 25 family.</text>
</comment>
<dbReference type="InterPro" id="IPR002053">
    <property type="entry name" value="Glyco_hydro_25"/>
</dbReference>
<dbReference type="GO" id="GO:0009253">
    <property type="term" value="P:peptidoglycan catabolic process"/>
    <property type="evidence" value="ECO:0007669"/>
    <property type="project" value="InterPro"/>
</dbReference>
<dbReference type="SMART" id="SM00641">
    <property type="entry name" value="Glyco_25"/>
    <property type="match status" value="1"/>
</dbReference>
<name>A0A6I1IFQ3_9BURK</name>
<reference evidence="4 5" key="1">
    <citation type="submission" date="2019-10" db="EMBL/GenBank/DDBJ databases">
        <title>Three novel species isolated from a subtropical stream in China.</title>
        <authorList>
            <person name="Lu H."/>
        </authorList>
    </citation>
    <scope>NUCLEOTIDE SEQUENCE [LARGE SCALE GENOMIC DNA]</scope>
    <source>
        <strain evidence="4 5">FT13W</strain>
    </source>
</reference>
<keyword evidence="3" id="KW-0326">Glycosidase</keyword>
<dbReference type="InterPro" id="IPR018077">
    <property type="entry name" value="Glyco_hydro_fam25_subgr"/>
</dbReference>